<feature type="domain" description="ATP-grasp" evidence="2">
    <location>
        <begin position="235"/>
        <end position="487"/>
    </location>
</feature>
<dbReference type="RefSeq" id="WP_379759054.1">
    <property type="nucleotide sequence ID" value="NZ_JBHRSQ010000014.1"/>
</dbReference>
<evidence type="ECO:0000313" key="3">
    <source>
        <dbReference type="EMBL" id="MFC2992556.1"/>
    </source>
</evidence>
<dbReference type="PANTHER" id="PTHR23135">
    <property type="entry name" value="MUR LIGASE FAMILY MEMBER"/>
    <property type="match status" value="1"/>
</dbReference>
<dbReference type="SUPFAM" id="SSF56059">
    <property type="entry name" value="Glutathione synthetase ATP-binding domain-like"/>
    <property type="match status" value="1"/>
</dbReference>
<evidence type="ECO:0000259" key="2">
    <source>
        <dbReference type="PROSITE" id="PS50975"/>
    </source>
</evidence>
<sequence>MSSAIHLQINAWRTTPGGRHGVAWGTATFEFAGNLPRRDWQRLASAQRRLLAGYLHDTSLFDLTPEAWPAALCLPPEVPLADGARHWHPLGEWLLGWVGVIQRLAREVVGAGQIVSATSQGVRLAVPWQRESVAKGSVHWGLQHLVHALQGEFARAPTWQADFERWLDDQRQTGLSPNTQRFGLAACQRGMPVGHQPLGYLRVGLGSAARCLDSSYVATTSALSGRLARHKSATLERLARAGLPVPATRRVTREEQLAPVVKALGWPLAVKPADQDQGRGVACGITTLEQLRRAVAAAHTFTRQGVLVQRHVAGDDHRLLVVGGRCLAVARRMPGSVVGDGRHSVAVLVERLNADPRRGSGHRYLLKALSLDDEAQTLLVEQGLTPDAVPAVGQRVVLRRTANISSGGTAEALTRAAHPDNLRLAEHAARLVGLDVAGIDLLISDVRRSWREVGAAILEVNAQPGFRPHWLAEPGRDINGEVLAWLMNGEMGLIPTAVVTGTNGKTTVCHWLHHLWRQAGLCVGSATTTGVRIGEEWNVRQNLSGQPGAALLWDDPGVEAAVIEMPRKALLRFGHAADAYDVAALLNVQDDHIGEHGIVSLEAMAALKGSVLRRARKAVVLNAEDARCLAVRDQVSAPRQLLFSRDPDTPALCAHLAGGGEGVSVVNWKDEPTLCLLAGDVVTPLLPVTQLAAAAEPHLGNALAVAALAHAQGLSLKVIAAGLATFGDALGDNPGRYEWLDVGQPFSLLLDYAHNLDGLRSLCQRVQQLPCTGQRHVVAANVGNRQRRYLDAALPWLASTFDHFVLSASPPRVLQAPDYQGDDPLGNMLTAFAEGLSAQGVAPTHLQVQRERDAAILAGLNSVGPNDLLVLLTDPWETYTALRAWRGHENACDELPELVGH</sequence>
<evidence type="ECO:0000313" key="4">
    <source>
        <dbReference type="Proteomes" id="UP001595386"/>
    </source>
</evidence>
<keyword evidence="1" id="KW-0547">Nucleotide-binding</keyword>
<protein>
    <submittedName>
        <fullName evidence="3">Mur ligase family protein</fullName>
    </submittedName>
</protein>
<dbReference type="Proteomes" id="UP001595386">
    <property type="component" value="Unassembled WGS sequence"/>
</dbReference>
<dbReference type="Gene3D" id="3.90.190.20">
    <property type="entry name" value="Mur ligase, C-terminal domain"/>
    <property type="match status" value="1"/>
</dbReference>
<comment type="caution">
    <text evidence="3">The sequence shown here is derived from an EMBL/GenBank/DDBJ whole genome shotgun (WGS) entry which is preliminary data.</text>
</comment>
<name>A0ABV7B514_9GAMM</name>
<evidence type="ECO:0000256" key="1">
    <source>
        <dbReference type="PROSITE-ProRule" id="PRU00409"/>
    </source>
</evidence>
<dbReference type="SUPFAM" id="SSF53244">
    <property type="entry name" value="MurD-like peptide ligases, peptide-binding domain"/>
    <property type="match status" value="1"/>
</dbReference>
<accession>A0ABV7B514</accession>
<keyword evidence="1" id="KW-0067">ATP-binding</keyword>
<reference evidence="4" key="1">
    <citation type="journal article" date="2019" name="Int. J. Syst. Evol. Microbiol.">
        <title>The Global Catalogue of Microorganisms (GCM) 10K type strain sequencing project: providing services to taxonomists for standard genome sequencing and annotation.</title>
        <authorList>
            <consortium name="The Broad Institute Genomics Platform"/>
            <consortium name="The Broad Institute Genome Sequencing Center for Infectious Disease"/>
            <person name="Wu L."/>
            <person name="Ma J."/>
        </authorList>
    </citation>
    <scope>NUCLEOTIDE SEQUENCE [LARGE SCALE GENOMIC DNA]</scope>
    <source>
        <strain evidence="4">KCTC 52660</strain>
    </source>
</reference>
<dbReference type="SUPFAM" id="SSF53623">
    <property type="entry name" value="MurD-like peptide ligases, catalytic domain"/>
    <property type="match status" value="1"/>
</dbReference>
<keyword evidence="3" id="KW-0436">Ligase</keyword>
<dbReference type="InterPro" id="IPR036615">
    <property type="entry name" value="Mur_ligase_C_dom_sf"/>
</dbReference>
<dbReference type="InterPro" id="IPR011761">
    <property type="entry name" value="ATP-grasp"/>
</dbReference>
<dbReference type="Gene3D" id="3.40.1190.10">
    <property type="entry name" value="Mur-like, catalytic domain"/>
    <property type="match status" value="1"/>
</dbReference>
<gene>
    <name evidence="3" type="ORF">ACFODV_10980</name>
</gene>
<dbReference type="Pfam" id="PF08245">
    <property type="entry name" value="Mur_ligase_M"/>
    <property type="match status" value="1"/>
</dbReference>
<dbReference type="InterPro" id="IPR036565">
    <property type="entry name" value="Mur-like_cat_sf"/>
</dbReference>
<dbReference type="PROSITE" id="PS50975">
    <property type="entry name" value="ATP_GRASP"/>
    <property type="match status" value="1"/>
</dbReference>
<dbReference type="InterPro" id="IPR013221">
    <property type="entry name" value="Mur_ligase_cen"/>
</dbReference>
<dbReference type="InterPro" id="IPR004101">
    <property type="entry name" value="Mur_ligase_C"/>
</dbReference>
<keyword evidence="4" id="KW-1185">Reference proteome</keyword>
<dbReference type="EMBL" id="JBHRSQ010000014">
    <property type="protein sequence ID" value="MFC2992556.1"/>
    <property type="molecule type" value="Genomic_DNA"/>
</dbReference>
<dbReference type="Gene3D" id="3.30.470.20">
    <property type="entry name" value="ATP-grasp fold, B domain"/>
    <property type="match status" value="2"/>
</dbReference>
<proteinExistence type="predicted"/>
<dbReference type="Pfam" id="PF02875">
    <property type="entry name" value="Mur_ligase_C"/>
    <property type="match status" value="1"/>
</dbReference>
<dbReference type="GO" id="GO:0016874">
    <property type="term" value="F:ligase activity"/>
    <property type="evidence" value="ECO:0007669"/>
    <property type="project" value="UniProtKB-KW"/>
</dbReference>
<dbReference type="PANTHER" id="PTHR23135:SF18">
    <property type="entry name" value="CYANOPHYCIN SYNTHETASE"/>
    <property type="match status" value="1"/>
</dbReference>
<organism evidence="3 4">
    <name type="scientific">Halomonas tibetensis</name>
    <dbReference type="NCBI Taxonomy" id="2259590"/>
    <lineage>
        <taxon>Bacteria</taxon>
        <taxon>Pseudomonadati</taxon>
        <taxon>Pseudomonadota</taxon>
        <taxon>Gammaproteobacteria</taxon>
        <taxon>Oceanospirillales</taxon>
        <taxon>Halomonadaceae</taxon>
        <taxon>Halomonas</taxon>
    </lineage>
</organism>